<evidence type="ECO:0000256" key="1">
    <source>
        <dbReference type="SAM" id="Phobius"/>
    </source>
</evidence>
<dbReference type="PATRIC" id="fig|1114964.3.peg.1776"/>
<feature type="transmembrane region" description="Helical" evidence="1">
    <location>
        <begin position="21"/>
        <end position="41"/>
    </location>
</feature>
<dbReference type="EMBL" id="ATIB01000050">
    <property type="protein sequence ID" value="EQB02159.1"/>
    <property type="molecule type" value="Genomic_DNA"/>
</dbReference>
<keyword evidence="3" id="KW-1185">Reference proteome</keyword>
<gene>
    <name evidence="2" type="ORF">L485_09095</name>
</gene>
<sequence>MTDFVEGDMPIVDRVRQSLDVIFLAALSFGLMAAIVAMILAKLPG</sequence>
<reference evidence="2 3" key="1">
    <citation type="journal article" date="2013" name="Genome Announc.">
        <title>Draft Genome Sequence of a Hexachlorocyclohexane-Degrading Bacterium, Sphingobium baderi Strain LL03T.</title>
        <authorList>
            <person name="Kaur J."/>
            <person name="Verma H."/>
            <person name="Tripathi C."/>
            <person name="Khurana J.P."/>
            <person name="Lal R."/>
        </authorList>
    </citation>
    <scope>NUCLEOTIDE SEQUENCE [LARGE SCALE GENOMIC DNA]</scope>
    <source>
        <strain evidence="2 3">LL03</strain>
    </source>
</reference>
<dbReference type="RefSeq" id="WP_021244735.1">
    <property type="nucleotide sequence ID" value="NZ_ATIB01000050.1"/>
</dbReference>
<accession>T0HX76</accession>
<comment type="caution">
    <text evidence="2">The sequence shown here is derived from an EMBL/GenBank/DDBJ whole genome shotgun (WGS) entry which is preliminary data.</text>
</comment>
<keyword evidence="1" id="KW-1133">Transmembrane helix</keyword>
<name>T0HX76_9SPHN</name>
<evidence type="ECO:0000313" key="3">
    <source>
        <dbReference type="Proteomes" id="UP000015524"/>
    </source>
</evidence>
<keyword evidence="1" id="KW-0812">Transmembrane</keyword>
<proteinExistence type="predicted"/>
<keyword evidence="1" id="KW-0472">Membrane</keyword>
<protein>
    <submittedName>
        <fullName evidence="2">Uncharacterized protein</fullName>
    </submittedName>
</protein>
<evidence type="ECO:0000313" key="2">
    <source>
        <dbReference type="EMBL" id="EQB02159.1"/>
    </source>
</evidence>
<dbReference type="AlphaFoldDB" id="T0HX76"/>
<organism evidence="2 3">
    <name type="scientific">Sphingobium baderi LL03</name>
    <dbReference type="NCBI Taxonomy" id="1114964"/>
    <lineage>
        <taxon>Bacteria</taxon>
        <taxon>Pseudomonadati</taxon>
        <taxon>Pseudomonadota</taxon>
        <taxon>Alphaproteobacteria</taxon>
        <taxon>Sphingomonadales</taxon>
        <taxon>Sphingomonadaceae</taxon>
        <taxon>Sphingobium</taxon>
    </lineage>
</organism>
<dbReference type="Proteomes" id="UP000015524">
    <property type="component" value="Unassembled WGS sequence"/>
</dbReference>